<evidence type="ECO:0000256" key="2">
    <source>
        <dbReference type="ARBA" id="ARBA00022723"/>
    </source>
</evidence>
<sequence length="379" mass="43177">MKPAAGTPEFIRKLLGREYLDSDPFVDCKNGDEVNGFNLETEGFKKPIIVHNKSGLRMKVPPSDFTLHDVIEFTDPEIQIAVIDVKDQADSMMPLGEFVEKFYAKPRGRILNVLSFEYSRTKLATYIRPPHVVKELSLVDNCWAEPADEDDEIGPVAPDRPYVQKYCLMSMAGSYTDFHIDFGGSSVWYHILWGEKIFYITPPSKPYLDAYWAWNGLVDNRQVFYPDTLSESLLLSLNTPIPVAALHLKAGDTVLLPSGWIHAVYTPKDSLVFGGNFLTQFSIPLQLHVYHMETVQETEQRFLFPAFEKLHWYAADVILGKLTNYLYASQEPPPYLLKAANALINPLQQWLENRKDVSHFSIYASILFLPSMCGPYSYC</sequence>
<dbReference type="GO" id="GO:0046872">
    <property type="term" value="F:metal ion binding"/>
    <property type="evidence" value="ECO:0007669"/>
    <property type="project" value="UniProtKB-KW"/>
</dbReference>
<name>A0A0R3TDE9_RODNA</name>
<comment type="subcellular location">
    <subcellularLocation>
        <location evidence="1">Nucleus</location>
    </subcellularLocation>
</comment>
<keyword evidence="12" id="KW-1185">Reference proteome</keyword>
<dbReference type="GO" id="GO:0006325">
    <property type="term" value="P:chromatin organization"/>
    <property type="evidence" value="ECO:0007669"/>
    <property type="project" value="UniProtKB-KW"/>
</dbReference>
<evidence type="ECO:0000256" key="5">
    <source>
        <dbReference type="ARBA" id="ARBA00023002"/>
    </source>
</evidence>
<dbReference type="PANTHER" id="PTHR23123">
    <property type="entry name" value="PHD/F-BOX CONTAINING PROTEIN"/>
    <property type="match status" value="1"/>
</dbReference>
<evidence type="ECO:0000313" key="12">
    <source>
        <dbReference type="Proteomes" id="UP000278807"/>
    </source>
</evidence>
<dbReference type="SMART" id="SM00558">
    <property type="entry name" value="JmjC"/>
    <property type="match status" value="1"/>
</dbReference>
<dbReference type="EMBL" id="UZAE01004039">
    <property type="protein sequence ID" value="VDO00946.1"/>
    <property type="molecule type" value="Genomic_DNA"/>
</dbReference>
<keyword evidence="7" id="KW-0805">Transcription regulation</keyword>
<dbReference type="STRING" id="102285.A0A0R3TDE9"/>
<dbReference type="Gene3D" id="2.60.120.650">
    <property type="entry name" value="Cupin"/>
    <property type="match status" value="1"/>
</dbReference>
<evidence type="ECO:0000256" key="1">
    <source>
        <dbReference type="ARBA" id="ARBA00004123"/>
    </source>
</evidence>
<reference evidence="13" key="1">
    <citation type="submission" date="2017-02" db="UniProtKB">
        <authorList>
            <consortium name="WormBaseParasite"/>
        </authorList>
    </citation>
    <scope>IDENTIFICATION</scope>
</reference>
<dbReference type="Gene3D" id="1.20.58.1360">
    <property type="match status" value="1"/>
</dbReference>
<evidence type="ECO:0000256" key="9">
    <source>
        <dbReference type="ARBA" id="ARBA00023242"/>
    </source>
</evidence>
<keyword evidence="3" id="KW-0156">Chromatin regulator</keyword>
<dbReference type="SUPFAM" id="SSF51197">
    <property type="entry name" value="Clavaminate synthase-like"/>
    <property type="match status" value="1"/>
</dbReference>
<dbReference type="InterPro" id="IPR003347">
    <property type="entry name" value="JmjC_dom"/>
</dbReference>
<keyword evidence="9" id="KW-0539">Nucleus</keyword>
<evidence type="ECO:0000259" key="10">
    <source>
        <dbReference type="PROSITE" id="PS51184"/>
    </source>
</evidence>
<evidence type="ECO:0000256" key="4">
    <source>
        <dbReference type="ARBA" id="ARBA00022964"/>
    </source>
</evidence>
<dbReference type="InterPro" id="IPR050690">
    <property type="entry name" value="JHDM1_Histone_Demethylase"/>
</dbReference>
<dbReference type="InterPro" id="IPR041070">
    <property type="entry name" value="JHD"/>
</dbReference>
<gene>
    <name evidence="11" type="ORF">HNAJ_LOCUS5086</name>
</gene>
<evidence type="ECO:0000256" key="7">
    <source>
        <dbReference type="ARBA" id="ARBA00023015"/>
    </source>
</evidence>
<keyword evidence="6" id="KW-0408">Iron</keyword>
<organism evidence="13">
    <name type="scientific">Rodentolepis nana</name>
    <name type="common">Dwarf tapeworm</name>
    <name type="synonym">Hymenolepis nana</name>
    <dbReference type="NCBI Taxonomy" id="102285"/>
    <lineage>
        <taxon>Eukaryota</taxon>
        <taxon>Metazoa</taxon>
        <taxon>Spiralia</taxon>
        <taxon>Lophotrochozoa</taxon>
        <taxon>Platyhelminthes</taxon>
        <taxon>Cestoda</taxon>
        <taxon>Eucestoda</taxon>
        <taxon>Cyclophyllidea</taxon>
        <taxon>Hymenolepididae</taxon>
        <taxon>Rodentolepis</taxon>
    </lineage>
</organism>
<dbReference type="WBParaSite" id="HNAJ_0000508801-mRNA-1">
    <property type="protein sequence ID" value="HNAJ_0000508801-mRNA-1"/>
    <property type="gene ID" value="HNAJ_0000508801"/>
</dbReference>
<dbReference type="GO" id="GO:0051213">
    <property type="term" value="F:dioxygenase activity"/>
    <property type="evidence" value="ECO:0007669"/>
    <property type="project" value="UniProtKB-KW"/>
</dbReference>
<dbReference type="PROSITE" id="PS51184">
    <property type="entry name" value="JMJC"/>
    <property type="match status" value="1"/>
</dbReference>
<proteinExistence type="predicted"/>
<accession>A0A0R3TDE9</accession>
<dbReference type="Pfam" id="PF02373">
    <property type="entry name" value="JmjC"/>
    <property type="match status" value="1"/>
</dbReference>
<dbReference type="GO" id="GO:0005634">
    <property type="term" value="C:nucleus"/>
    <property type="evidence" value="ECO:0007669"/>
    <property type="project" value="UniProtKB-SubCell"/>
</dbReference>
<evidence type="ECO:0000256" key="6">
    <source>
        <dbReference type="ARBA" id="ARBA00023004"/>
    </source>
</evidence>
<protein>
    <submittedName>
        <fullName evidence="13">JmjC domain-containing protein</fullName>
    </submittedName>
</protein>
<keyword evidence="5" id="KW-0560">Oxidoreductase</keyword>
<evidence type="ECO:0000313" key="11">
    <source>
        <dbReference type="EMBL" id="VDO00946.1"/>
    </source>
</evidence>
<evidence type="ECO:0000256" key="8">
    <source>
        <dbReference type="ARBA" id="ARBA00023163"/>
    </source>
</evidence>
<dbReference type="OrthoDB" id="5876800at2759"/>
<dbReference type="Pfam" id="PF17811">
    <property type="entry name" value="JHD"/>
    <property type="match status" value="1"/>
</dbReference>
<keyword evidence="2" id="KW-0479">Metal-binding</keyword>
<keyword evidence="4" id="KW-0223">Dioxygenase</keyword>
<evidence type="ECO:0000256" key="3">
    <source>
        <dbReference type="ARBA" id="ARBA00022853"/>
    </source>
</evidence>
<evidence type="ECO:0000313" key="13">
    <source>
        <dbReference type="WBParaSite" id="HNAJ_0000508801-mRNA-1"/>
    </source>
</evidence>
<keyword evidence="8" id="KW-0804">Transcription</keyword>
<feature type="domain" description="JmjC" evidence="10">
    <location>
        <begin position="117"/>
        <end position="294"/>
    </location>
</feature>
<dbReference type="Proteomes" id="UP000278807">
    <property type="component" value="Unassembled WGS sequence"/>
</dbReference>
<dbReference type="AlphaFoldDB" id="A0A0R3TDE9"/>
<reference evidence="11 12" key="2">
    <citation type="submission" date="2018-11" db="EMBL/GenBank/DDBJ databases">
        <authorList>
            <consortium name="Pathogen Informatics"/>
        </authorList>
    </citation>
    <scope>NUCLEOTIDE SEQUENCE [LARGE SCALE GENOMIC DNA]</scope>
</reference>